<comment type="function">
    <text evidence="8">Highly potent vasoconstrictor.</text>
</comment>
<dbReference type="GO" id="GO:0005615">
    <property type="term" value="C:extracellular space"/>
    <property type="evidence" value="ECO:0007669"/>
    <property type="project" value="TreeGrafter"/>
</dbReference>
<gene>
    <name evidence="13" type="ORF">HJG63_020417</name>
</gene>
<keyword evidence="14" id="KW-1185">Reference proteome</keyword>
<dbReference type="Pfam" id="PF02083">
    <property type="entry name" value="Urotensin_II"/>
    <property type="match status" value="1"/>
</dbReference>
<dbReference type="EMBL" id="JACASE010000001">
    <property type="protein sequence ID" value="KAF6508992.1"/>
    <property type="molecule type" value="Genomic_DNA"/>
</dbReference>
<evidence type="ECO:0000256" key="3">
    <source>
        <dbReference type="ARBA" id="ARBA00022525"/>
    </source>
</evidence>
<reference evidence="13 14" key="1">
    <citation type="journal article" date="2020" name="Nature">
        <title>Six reference-quality genomes reveal evolution of bat adaptations.</title>
        <authorList>
            <person name="Jebb D."/>
            <person name="Huang Z."/>
            <person name="Pippel M."/>
            <person name="Hughes G.M."/>
            <person name="Lavrichenko K."/>
            <person name="Devanna P."/>
            <person name="Winkler S."/>
            <person name="Jermiin L.S."/>
            <person name="Skirmuntt E.C."/>
            <person name="Katzourakis A."/>
            <person name="Burkitt-Gray L."/>
            <person name="Ray D.A."/>
            <person name="Sullivan K.A.M."/>
            <person name="Roscito J.G."/>
            <person name="Kirilenko B.M."/>
            <person name="Davalos L.M."/>
            <person name="Corthals A.P."/>
            <person name="Power M.L."/>
            <person name="Jones G."/>
            <person name="Ransome R.D."/>
            <person name="Dechmann D.K.N."/>
            <person name="Locatelli A.G."/>
            <person name="Puechmaille S.J."/>
            <person name="Fedrigo O."/>
            <person name="Jarvis E.D."/>
            <person name="Hiller M."/>
            <person name="Vernes S.C."/>
            <person name="Myers E.W."/>
            <person name="Teeling E.C."/>
        </authorList>
    </citation>
    <scope>NUCLEOTIDE SEQUENCE [LARGE SCALE GENOMIC DNA]</scope>
    <source>
        <strain evidence="13">MRouAeg1</strain>
        <tissue evidence="13">Muscle</tissue>
    </source>
</reference>
<dbReference type="AlphaFoldDB" id="A0A7J8KJK3"/>
<accession>A0A7J8KJK3</accession>
<comment type="caution">
    <text evidence="13">The sequence shown here is derived from an EMBL/GenBank/DDBJ whole genome shotgun (WGS) entry which is preliminary data.</text>
</comment>
<evidence type="ECO:0000256" key="2">
    <source>
        <dbReference type="ARBA" id="ARBA00006719"/>
    </source>
</evidence>
<dbReference type="PROSITE" id="PS00984">
    <property type="entry name" value="UROTENSIN_II"/>
    <property type="match status" value="1"/>
</dbReference>
<evidence type="ECO:0000256" key="8">
    <source>
        <dbReference type="ARBA" id="ARBA00037509"/>
    </source>
</evidence>
<evidence type="ECO:0000256" key="5">
    <source>
        <dbReference type="ARBA" id="ARBA00022702"/>
    </source>
</evidence>
<protein>
    <recommendedName>
        <fullName evidence="9">Urotensin-2</fullName>
    </recommendedName>
    <alternativeName>
        <fullName evidence="10">Urotensin II</fullName>
    </alternativeName>
</protein>
<evidence type="ECO:0000256" key="1">
    <source>
        <dbReference type="ARBA" id="ARBA00004613"/>
    </source>
</evidence>
<evidence type="ECO:0000256" key="10">
    <source>
        <dbReference type="ARBA" id="ARBA00043243"/>
    </source>
</evidence>
<keyword evidence="7" id="KW-1015">Disulfide bond</keyword>
<dbReference type="PANTHER" id="PTHR14447">
    <property type="entry name" value="UROTENSIN 2"/>
    <property type="match status" value="1"/>
</dbReference>
<dbReference type="GO" id="GO:0008217">
    <property type="term" value="P:regulation of blood pressure"/>
    <property type="evidence" value="ECO:0007669"/>
    <property type="project" value="InterPro"/>
</dbReference>
<dbReference type="OrthoDB" id="8894951at2759"/>
<organism evidence="13 14">
    <name type="scientific">Rousettus aegyptiacus</name>
    <name type="common">Egyptian fruit bat</name>
    <name type="synonym">Pteropus aegyptiacus</name>
    <dbReference type="NCBI Taxonomy" id="9407"/>
    <lineage>
        <taxon>Eukaryota</taxon>
        <taxon>Metazoa</taxon>
        <taxon>Chordata</taxon>
        <taxon>Craniata</taxon>
        <taxon>Vertebrata</taxon>
        <taxon>Euteleostomi</taxon>
        <taxon>Mammalia</taxon>
        <taxon>Eutheria</taxon>
        <taxon>Laurasiatheria</taxon>
        <taxon>Chiroptera</taxon>
        <taxon>Yinpterochiroptera</taxon>
        <taxon>Pteropodoidea</taxon>
        <taxon>Pteropodidae</taxon>
        <taxon>Rousettinae</taxon>
        <taxon>Rousettus</taxon>
    </lineage>
</organism>
<keyword evidence="4" id="KW-0165">Cleavage on pair of basic residues</keyword>
<dbReference type="PANTHER" id="PTHR14447:SF0">
    <property type="entry name" value="UROTENSIN-2"/>
    <property type="match status" value="1"/>
</dbReference>
<evidence type="ECO:0000313" key="13">
    <source>
        <dbReference type="EMBL" id="KAF6508992.1"/>
    </source>
</evidence>
<sequence length="124" mass="13782">MYKLASSCLLIIGCLSPLFSLPVLDSREQPLQLSAPDEVSRSASGELESASLLQRLPELLGAERGGRPNKADPSMNVFNPRGSMRKFQAFSGQDPDILLSRILARMRKHEKRGSPSECFWKYCV</sequence>
<keyword evidence="5 11" id="KW-0372">Hormone</keyword>
<evidence type="ECO:0000256" key="6">
    <source>
        <dbReference type="ARBA" id="ARBA00022729"/>
    </source>
</evidence>
<comment type="subcellular location">
    <subcellularLocation>
        <location evidence="1 11">Secreted</location>
    </subcellularLocation>
</comment>
<evidence type="ECO:0000313" key="14">
    <source>
        <dbReference type="Proteomes" id="UP000593571"/>
    </source>
</evidence>
<feature type="signal peptide" evidence="12">
    <location>
        <begin position="1"/>
        <end position="20"/>
    </location>
</feature>
<evidence type="ECO:0000256" key="11">
    <source>
        <dbReference type="RuleBase" id="RU000636"/>
    </source>
</evidence>
<feature type="chain" id="PRO_5029792574" description="Urotensin-2" evidence="12">
    <location>
        <begin position="21"/>
        <end position="124"/>
    </location>
</feature>
<keyword evidence="6 12" id="KW-0732">Signal</keyword>
<dbReference type="GO" id="GO:0005179">
    <property type="term" value="F:hormone activity"/>
    <property type="evidence" value="ECO:0007669"/>
    <property type="project" value="UniProtKB-KW"/>
</dbReference>
<dbReference type="Proteomes" id="UP000593571">
    <property type="component" value="Unassembled WGS sequence"/>
</dbReference>
<evidence type="ECO:0000256" key="9">
    <source>
        <dbReference type="ARBA" id="ARBA00040274"/>
    </source>
</evidence>
<evidence type="ECO:0000256" key="12">
    <source>
        <dbReference type="SAM" id="SignalP"/>
    </source>
</evidence>
<evidence type="ECO:0000256" key="4">
    <source>
        <dbReference type="ARBA" id="ARBA00022685"/>
    </source>
</evidence>
<dbReference type="GO" id="GO:0097746">
    <property type="term" value="P:blood vessel diameter maintenance"/>
    <property type="evidence" value="ECO:0007669"/>
    <property type="project" value="InterPro"/>
</dbReference>
<dbReference type="InterPro" id="IPR001483">
    <property type="entry name" value="Urotensin_II"/>
</dbReference>
<keyword evidence="3" id="KW-0964">Secreted</keyword>
<comment type="similarity">
    <text evidence="2 11">Belongs to the urotensin-2 family.</text>
</comment>
<name>A0A7J8KJK3_ROUAE</name>
<proteinExistence type="inferred from homology"/>
<evidence type="ECO:0000256" key="7">
    <source>
        <dbReference type="ARBA" id="ARBA00023157"/>
    </source>
</evidence>